<evidence type="ECO:0000256" key="11">
    <source>
        <dbReference type="SAM" id="MobiDB-lite"/>
    </source>
</evidence>
<evidence type="ECO:0000256" key="2">
    <source>
        <dbReference type="ARBA" id="ARBA00003197"/>
    </source>
</evidence>
<evidence type="ECO:0000256" key="10">
    <source>
        <dbReference type="ARBA" id="ARBA00023136"/>
    </source>
</evidence>
<dbReference type="Gene3D" id="1.10.490.30">
    <property type="entry name" value="Colicin"/>
    <property type="match status" value="1"/>
</dbReference>
<comment type="function">
    <text evidence="2">Colicins are polypeptide toxins produced by and active against E.coli and closely related bacteria.</text>
</comment>
<organism evidence="14 15">
    <name type="scientific">Pantoea allii</name>
    <dbReference type="NCBI Taxonomy" id="574096"/>
    <lineage>
        <taxon>Bacteria</taxon>
        <taxon>Pseudomonadati</taxon>
        <taxon>Pseudomonadota</taxon>
        <taxon>Gammaproteobacteria</taxon>
        <taxon>Enterobacterales</taxon>
        <taxon>Erwiniaceae</taxon>
        <taxon>Pantoea</taxon>
    </lineage>
</organism>
<feature type="region of interest" description="Disordered" evidence="11">
    <location>
        <begin position="17"/>
        <end position="51"/>
    </location>
</feature>
<keyword evidence="6 12" id="KW-0812">Transmembrane</keyword>
<evidence type="ECO:0000256" key="8">
    <source>
        <dbReference type="ARBA" id="ARBA00023022"/>
    </source>
</evidence>
<keyword evidence="10 12" id="KW-0472">Membrane</keyword>
<dbReference type="PROSITE" id="PS00276">
    <property type="entry name" value="CHANNEL_COLICIN"/>
    <property type="match status" value="1"/>
</dbReference>
<comment type="caution">
    <text evidence="14">The sequence shown here is derived from an EMBL/GenBank/DDBJ whole genome shotgun (WGS) entry which is preliminary data.</text>
</comment>
<comment type="subcellular location">
    <subcellularLocation>
        <location evidence="3">Membrane</location>
    </subcellularLocation>
</comment>
<evidence type="ECO:0000256" key="1">
    <source>
        <dbReference type="ARBA" id="ARBA00002178"/>
    </source>
</evidence>
<evidence type="ECO:0000256" key="7">
    <source>
        <dbReference type="ARBA" id="ARBA00022989"/>
    </source>
</evidence>
<name>A0ABS6VB22_9GAMM</name>
<keyword evidence="7 12" id="KW-1133">Transmembrane helix</keyword>
<feature type="compositionally biased region" description="Gly residues" evidence="11">
    <location>
        <begin position="33"/>
        <end position="43"/>
    </location>
</feature>
<evidence type="ECO:0000259" key="13">
    <source>
        <dbReference type="PROSITE" id="PS00276"/>
    </source>
</evidence>
<comment type="similarity">
    <text evidence="4">Belongs to the channel forming colicin family.</text>
</comment>
<accession>A0ABS6VB22</accession>
<reference evidence="14 15" key="1">
    <citation type="submission" date="2021-07" db="EMBL/GenBank/DDBJ databases">
        <title>A novel phosphonate cluster across the Pantoea species complex is important for pathogenicity in onion.</title>
        <authorList>
            <person name="Zhao M."/>
            <person name="Stice S."/>
            <person name="Shin G.Y."/>
            <person name="Coutinho T."/>
            <person name="Gitaitis R."/>
            <person name="Kvitko B."/>
            <person name="Dutta B."/>
        </authorList>
    </citation>
    <scope>NUCLEOTIDE SEQUENCE [LARGE SCALE GENOMIC DNA]</scope>
    <source>
        <strain evidence="14 15">BD 382</strain>
    </source>
</reference>
<dbReference type="PRINTS" id="PR00280">
    <property type="entry name" value="CHANLCOLICIN"/>
</dbReference>
<dbReference type="Pfam" id="PF01024">
    <property type="entry name" value="Colicin"/>
    <property type="match status" value="1"/>
</dbReference>
<evidence type="ECO:0000256" key="9">
    <source>
        <dbReference type="ARBA" id="ARBA00023048"/>
    </source>
</evidence>
<feature type="domain" description="Channel forming colicins" evidence="13">
    <location>
        <begin position="220"/>
        <end position="231"/>
    </location>
</feature>
<dbReference type="Proteomes" id="UP001197236">
    <property type="component" value="Unassembled WGS sequence"/>
</dbReference>
<comment type="function">
    <text evidence="1">This colicin is a channel-forming colicin. This class of transmembrane toxins depolarize the cytoplasmic membrane, leading to dissipation of cellular energy.</text>
</comment>
<protein>
    <submittedName>
        <fullName evidence="14">Alveicin A bacteriocin toxin</fullName>
    </submittedName>
</protein>
<dbReference type="EMBL" id="JAHVXZ010000002">
    <property type="protein sequence ID" value="MBW1256511.1"/>
    <property type="molecule type" value="Genomic_DNA"/>
</dbReference>
<evidence type="ECO:0000256" key="5">
    <source>
        <dbReference type="ARBA" id="ARBA00022529"/>
    </source>
</evidence>
<proteinExistence type="inferred from homology"/>
<keyword evidence="8" id="KW-0044">Antibiotic</keyword>
<evidence type="ECO:0000256" key="12">
    <source>
        <dbReference type="SAM" id="Phobius"/>
    </source>
</evidence>
<feature type="transmembrane region" description="Helical" evidence="12">
    <location>
        <begin position="242"/>
        <end position="266"/>
    </location>
</feature>
<dbReference type="InterPro" id="IPR000293">
    <property type="entry name" value="Channel_colicin_C"/>
</dbReference>
<keyword evidence="15" id="KW-1185">Reference proteome</keyword>
<evidence type="ECO:0000256" key="3">
    <source>
        <dbReference type="ARBA" id="ARBA00004370"/>
    </source>
</evidence>
<keyword evidence="9" id="KW-0078">Bacteriocin</keyword>
<evidence type="ECO:0000313" key="14">
    <source>
        <dbReference type="EMBL" id="MBW1256511.1"/>
    </source>
</evidence>
<gene>
    <name evidence="14" type="ORF">KYI95_04700</name>
</gene>
<evidence type="ECO:0000256" key="6">
    <source>
        <dbReference type="ARBA" id="ARBA00022692"/>
    </source>
</evidence>
<keyword evidence="5" id="KW-0929">Antimicrobial</keyword>
<evidence type="ECO:0000313" key="15">
    <source>
        <dbReference type="Proteomes" id="UP001197236"/>
    </source>
</evidence>
<evidence type="ECO:0000256" key="4">
    <source>
        <dbReference type="ARBA" id="ARBA00007595"/>
    </source>
</evidence>
<dbReference type="SUPFAM" id="SSF56837">
    <property type="entry name" value="Colicin"/>
    <property type="match status" value="1"/>
</dbReference>
<dbReference type="InterPro" id="IPR038283">
    <property type="entry name" value="Channel_colicin_C_sf"/>
</dbReference>
<sequence length="285" mass="30504">MYVQNVDGNVIGLTAQPADNTQGVNLGPLPGSTGSGGGDGGTSGNTSVGGAYLGDTSDSRISELKKIIADNAVYANSTQYGTRIYQARQKTREAQKELGIINYTREDIANAVKFTTDFYQELTQKFSQNASQLAQDFAEQAKGKTLRNVDEALAAYERYKGSLGGRYSAQDRAAIANALKSTQYSAMAEQLAKYSKGLGYYGKFADSYDLLQEVIKAFETDQWRPVFVKIEALTAGKVATGLVAFSFTLITGVPLGIVSFALLMALTGAMVNDDLMNSINAKLGL</sequence>